<comment type="caution">
    <text evidence="2">The sequence shown here is derived from an EMBL/GenBank/DDBJ whole genome shotgun (WGS) entry which is preliminary data.</text>
</comment>
<feature type="transmembrane region" description="Helical" evidence="1">
    <location>
        <begin position="100"/>
        <end position="118"/>
    </location>
</feature>
<keyword evidence="1" id="KW-1133">Transmembrane helix</keyword>
<geneLocation type="plasmid" evidence="2 3">
    <name>p11_78</name>
</geneLocation>
<reference evidence="2 3" key="1">
    <citation type="submission" date="2017-02" db="EMBL/GenBank/DDBJ databases">
        <title>Prevalence of linear plasmids in Cutibacterium acnes isolates obtained from cancerous prostatic tissue.</title>
        <authorList>
            <person name="Davidsson S."/>
            <person name="Bruggemann H."/>
        </authorList>
    </citation>
    <scope>NUCLEOTIDE SEQUENCE [LARGE SCALE GENOMIC DNA]</scope>
    <source>
        <strain evidence="2 3">11-78</strain>
        <plasmid evidence="2 3">p11_78</plasmid>
    </source>
</reference>
<feature type="transmembrane region" description="Helical" evidence="1">
    <location>
        <begin position="50"/>
        <end position="69"/>
    </location>
</feature>
<keyword evidence="1" id="KW-0472">Membrane</keyword>
<evidence type="ECO:0000256" key="1">
    <source>
        <dbReference type="SAM" id="Phobius"/>
    </source>
</evidence>
<keyword evidence="1" id="KW-0812">Transmembrane</keyword>
<dbReference type="Proteomes" id="UP000226191">
    <property type="component" value="Plasmid p11_78"/>
</dbReference>
<feature type="transmembrane region" description="Helical" evidence="1">
    <location>
        <begin position="76"/>
        <end position="94"/>
    </location>
</feature>
<feature type="transmembrane region" description="Helical" evidence="1">
    <location>
        <begin position="164"/>
        <end position="187"/>
    </location>
</feature>
<dbReference type="RefSeq" id="WP_002520136.1">
    <property type="nucleotide sequence ID" value="NZ_CAMHUX010000012.1"/>
</dbReference>
<gene>
    <name evidence="2" type="ORF">B1B09_12630</name>
</gene>
<protein>
    <submittedName>
        <fullName evidence="2">Peptidase A24</fullName>
    </submittedName>
</protein>
<accession>A0AA44QEZ5</accession>
<dbReference type="EMBL" id="MVCE01000015">
    <property type="protein sequence ID" value="PGF31204.1"/>
    <property type="molecule type" value="Genomic_DNA"/>
</dbReference>
<feature type="transmembrane region" description="Helical" evidence="1">
    <location>
        <begin position="125"/>
        <end position="144"/>
    </location>
</feature>
<proteinExistence type="predicted"/>
<organism evidence="2 3">
    <name type="scientific">Cutibacterium acnes</name>
    <name type="common">Propionibacterium acnes</name>
    <dbReference type="NCBI Taxonomy" id="1747"/>
    <lineage>
        <taxon>Bacteria</taxon>
        <taxon>Bacillati</taxon>
        <taxon>Actinomycetota</taxon>
        <taxon>Actinomycetes</taxon>
        <taxon>Propionibacteriales</taxon>
        <taxon>Propionibacteriaceae</taxon>
        <taxon>Cutibacterium</taxon>
    </lineage>
</organism>
<evidence type="ECO:0000313" key="3">
    <source>
        <dbReference type="Proteomes" id="UP000226191"/>
    </source>
</evidence>
<dbReference type="AlphaFoldDB" id="A0AA44QEZ5"/>
<keyword evidence="2" id="KW-0614">Plasmid</keyword>
<sequence length="218" mass="23098">MMRPMQQIVWVVAVAAIAVAGWPALTRVLPEPATANPDKIVYRDTYSLRSLIAVCAASATTMIAAVAWAPAPTWPAWALLATIGAWVAVIDAITTWIPAVLAWTGWAGWIGAVVVTALSDHTAAIRAVIATAIIFAAWMIAWLISRGGFGFSDVRITPLWAAPAAATGIDTIQVTVIAGLTLIALYALIDRFRHHTTRFLPWAPSLCSGALIGLAIAH</sequence>
<evidence type="ECO:0000313" key="2">
    <source>
        <dbReference type="EMBL" id="PGF31204.1"/>
    </source>
</evidence>
<name>A0AA44QEZ5_CUTAC</name>